<feature type="transmembrane region" description="Helical" evidence="8">
    <location>
        <begin position="60"/>
        <end position="83"/>
    </location>
</feature>
<evidence type="ECO:0000256" key="5">
    <source>
        <dbReference type="ARBA" id="ARBA00022692"/>
    </source>
</evidence>
<keyword evidence="5 8" id="KW-0812">Transmembrane</keyword>
<evidence type="ECO:0000256" key="1">
    <source>
        <dbReference type="ARBA" id="ARBA00004651"/>
    </source>
</evidence>
<comment type="caution">
    <text evidence="9">The sequence shown here is derived from an EMBL/GenBank/DDBJ whole genome shotgun (WGS) entry which is preliminary data.</text>
</comment>
<dbReference type="Proteomes" id="UP000637061">
    <property type="component" value="Unassembled WGS sequence"/>
</dbReference>
<organism evidence="9 10">
    <name type="scientific">Pseudomonas putida</name>
    <name type="common">Arthrobacter siderocapsulatus</name>
    <dbReference type="NCBI Taxonomy" id="303"/>
    <lineage>
        <taxon>Bacteria</taxon>
        <taxon>Pseudomonadati</taxon>
        <taxon>Pseudomonadota</taxon>
        <taxon>Gammaproteobacteria</taxon>
        <taxon>Pseudomonadales</taxon>
        <taxon>Pseudomonadaceae</taxon>
        <taxon>Pseudomonas</taxon>
    </lineage>
</organism>
<evidence type="ECO:0000256" key="3">
    <source>
        <dbReference type="ARBA" id="ARBA00022448"/>
    </source>
</evidence>
<feature type="transmembrane region" description="Helical" evidence="8">
    <location>
        <begin position="236"/>
        <end position="257"/>
    </location>
</feature>
<keyword evidence="6 8" id="KW-1133">Transmembrane helix</keyword>
<proteinExistence type="inferred from homology"/>
<keyword evidence="4" id="KW-1003">Cell membrane</keyword>
<name>A0A8I1EBZ5_PSEPU</name>
<protein>
    <submittedName>
        <fullName evidence="9">AI-2E family transporter</fullName>
    </submittedName>
</protein>
<comment type="subcellular location">
    <subcellularLocation>
        <location evidence="1">Cell membrane</location>
        <topology evidence="1">Multi-pass membrane protein</topology>
    </subcellularLocation>
</comment>
<evidence type="ECO:0000256" key="2">
    <source>
        <dbReference type="ARBA" id="ARBA00009773"/>
    </source>
</evidence>
<feature type="transmembrane region" description="Helical" evidence="8">
    <location>
        <begin position="7"/>
        <end position="40"/>
    </location>
</feature>
<reference evidence="9" key="1">
    <citation type="submission" date="2020-12" db="EMBL/GenBank/DDBJ databases">
        <title>Enhanced detection system for hospital associated transmission using whole genome sequencing surveillance.</title>
        <authorList>
            <person name="Harrison L.H."/>
            <person name="Van Tyne D."/>
            <person name="Marsh J.W."/>
            <person name="Griffith M.P."/>
            <person name="Snyder D.J."/>
            <person name="Cooper V.S."/>
            <person name="Mustapha M."/>
        </authorList>
    </citation>
    <scope>NUCLEOTIDE SEQUENCE</scope>
    <source>
        <strain evidence="9">PSB00042</strain>
    </source>
</reference>
<dbReference type="AlphaFoldDB" id="A0A8I1EBZ5"/>
<feature type="transmembrane region" description="Helical" evidence="8">
    <location>
        <begin position="302"/>
        <end position="335"/>
    </location>
</feature>
<dbReference type="EMBL" id="JAEHTE010000002">
    <property type="protein sequence ID" value="MBI6882871.1"/>
    <property type="molecule type" value="Genomic_DNA"/>
</dbReference>
<feature type="transmembrane region" description="Helical" evidence="8">
    <location>
        <begin position="269"/>
        <end position="290"/>
    </location>
</feature>
<dbReference type="InterPro" id="IPR002549">
    <property type="entry name" value="AI-2E-like"/>
</dbReference>
<evidence type="ECO:0000313" key="9">
    <source>
        <dbReference type="EMBL" id="MBI6882871.1"/>
    </source>
</evidence>
<evidence type="ECO:0000256" key="6">
    <source>
        <dbReference type="ARBA" id="ARBA00022989"/>
    </source>
</evidence>
<comment type="similarity">
    <text evidence="2">Belongs to the autoinducer-2 exporter (AI-2E) (TC 2.A.86) family.</text>
</comment>
<evidence type="ECO:0000256" key="4">
    <source>
        <dbReference type="ARBA" id="ARBA00022475"/>
    </source>
</evidence>
<dbReference type="GO" id="GO:0005886">
    <property type="term" value="C:plasma membrane"/>
    <property type="evidence" value="ECO:0007669"/>
    <property type="project" value="UniProtKB-SubCell"/>
</dbReference>
<keyword evidence="7 8" id="KW-0472">Membrane</keyword>
<sequence length="344" mass="36820">MLNFDRNIVFILILALLGASVMILQPFFSALFWAGILAFATWPLMKGLTKILGGRVTLSAAILSSAWILLVAVPVLLLGFNLADHVRSVFTLLREVWVEGLPPAPAWMQGVPFVGDYLVDGWHRLDQESAALATAVKPHLGQIGNWLAAKSAKVGGGLLELALSLILVFFFYRDGPAIVDFVRNGLTKLIGDKSQHYLDLISGTVQSVLNGVIGTALAQAVLALIGFWIAGVPGAVVLGILTFFLSFLPAAPPLVWLPVVGWLVFKESYGYAAFMAIWGFFVISGVDNILKPYLISRGGSLPLVIVLLAIGGGIWTMGILGLVLGPVILAISYSLAREWASKSA</sequence>
<dbReference type="Pfam" id="PF01594">
    <property type="entry name" value="AI-2E_transport"/>
    <property type="match status" value="1"/>
</dbReference>
<accession>A0A8I1EBZ5</accession>
<evidence type="ECO:0000256" key="7">
    <source>
        <dbReference type="ARBA" id="ARBA00023136"/>
    </source>
</evidence>
<dbReference type="PANTHER" id="PTHR21716">
    <property type="entry name" value="TRANSMEMBRANE PROTEIN"/>
    <property type="match status" value="1"/>
</dbReference>
<evidence type="ECO:0000313" key="10">
    <source>
        <dbReference type="Proteomes" id="UP000637061"/>
    </source>
</evidence>
<evidence type="ECO:0000256" key="8">
    <source>
        <dbReference type="SAM" id="Phobius"/>
    </source>
</evidence>
<dbReference type="RefSeq" id="WP_198746495.1">
    <property type="nucleotide sequence ID" value="NZ_JAEHTE010000002.1"/>
</dbReference>
<keyword evidence="3" id="KW-0813">Transport</keyword>
<gene>
    <name evidence="9" type="ORF">JEU22_03015</name>
</gene>
<feature type="transmembrane region" description="Helical" evidence="8">
    <location>
        <begin position="154"/>
        <end position="172"/>
    </location>
</feature>
<feature type="transmembrane region" description="Helical" evidence="8">
    <location>
        <begin position="208"/>
        <end position="229"/>
    </location>
</feature>
<dbReference type="PANTHER" id="PTHR21716:SF67">
    <property type="entry name" value="TRANSPORT PROTEIN YDIK-RELATED"/>
    <property type="match status" value="1"/>
</dbReference>